<evidence type="ECO:0000313" key="2">
    <source>
        <dbReference type="EMBL" id="KAL1798910.1"/>
    </source>
</evidence>
<comment type="caution">
    <text evidence="2">The sequence shown here is derived from an EMBL/GenBank/DDBJ whole genome shotgun (WGS) entry which is preliminary data.</text>
</comment>
<gene>
    <name evidence="2" type="ORF">ACET3X_002947</name>
</gene>
<feature type="domain" description="PAS-like" evidence="1">
    <location>
        <begin position="4"/>
        <end position="95"/>
    </location>
</feature>
<dbReference type="GeneID" id="96083269"/>
<dbReference type="InterPro" id="IPR058846">
    <property type="entry name" value="PAS-like"/>
</dbReference>
<dbReference type="EMBL" id="JBHGVX010000002">
    <property type="protein sequence ID" value="KAL1798910.1"/>
    <property type="molecule type" value="Genomic_DNA"/>
</dbReference>
<protein>
    <recommendedName>
        <fullName evidence="1">PAS-like domain-containing protein</fullName>
    </recommendedName>
</protein>
<dbReference type="Proteomes" id="UP001578633">
    <property type="component" value="Chromosome 2"/>
</dbReference>
<name>A0ABR3URG0_9PLEO</name>
<evidence type="ECO:0000313" key="3">
    <source>
        <dbReference type="Proteomes" id="UP001578633"/>
    </source>
</evidence>
<proteinExistence type="predicted"/>
<organism evidence="2 3">
    <name type="scientific">Alternaria dauci</name>
    <dbReference type="NCBI Taxonomy" id="48095"/>
    <lineage>
        <taxon>Eukaryota</taxon>
        <taxon>Fungi</taxon>
        <taxon>Dikarya</taxon>
        <taxon>Ascomycota</taxon>
        <taxon>Pezizomycotina</taxon>
        <taxon>Dothideomycetes</taxon>
        <taxon>Pleosporomycetidae</taxon>
        <taxon>Pleosporales</taxon>
        <taxon>Pleosporineae</taxon>
        <taxon>Pleosporaceae</taxon>
        <taxon>Alternaria</taxon>
        <taxon>Alternaria sect. Porri</taxon>
    </lineage>
</organism>
<keyword evidence="3" id="KW-1185">Reference proteome</keyword>
<evidence type="ECO:0000259" key="1">
    <source>
        <dbReference type="Pfam" id="PF26131"/>
    </source>
</evidence>
<dbReference type="Pfam" id="PF26131">
    <property type="entry name" value="PAS-like"/>
    <property type="match status" value="1"/>
</dbReference>
<sequence>MDDYAKGNRLPIQPVFCNAALKEQEQLLEQIIGTSQSYHNSTGTGASHDEFRIWATYLSRFNDSRDLFPITIEFENWLWLGVSIYPNWRMISAHTLFKDEDVSEADPLCASTPRLEKEGHSDMTADVAKALASAEAIPTREIIEDVQRPKFPSVLLGKDRNRNSSSSISAVTLSTPDSSVPDWTVPHPRGVLSDYLQFVRSIDWAVTPLGPMNRWSIQFREIICLVMRNPHPSSVFWGEDLTMLYNEAYRDDVAGNKHPALIGTGFSGPFGEM</sequence>
<dbReference type="RefSeq" id="XP_069309494.1">
    <property type="nucleotide sequence ID" value="XM_069449746.1"/>
</dbReference>
<accession>A0ABR3URG0</accession>
<reference evidence="2 3" key="1">
    <citation type="submission" date="2024-09" db="EMBL/GenBank/DDBJ databases">
        <title>T2T genomes of carrot and Alternaria dauci and their utility for understanding host-pathogen interaction during carrot leaf blight disease.</title>
        <authorList>
            <person name="Liu W."/>
            <person name="Xu S."/>
            <person name="Ou C."/>
            <person name="Liu X."/>
            <person name="Zhuang F."/>
            <person name="Deng X.W."/>
        </authorList>
    </citation>
    <scope>NUCLEOTIDE SEQUENCE [LARGE SCALE GENOMIC DNA]</scope>
    <source>
        <strain evidence="2 3">A2016</strain>
    </source>
</reference>